<dbReference type="Pfam" id="PF02008">
    <property type="entry name" value="zf-CXXC"/>
    <property type="match status" value="1"/>
</dbReference>
<gene>
    <name evidence="6" type="ORF">TPSB3V08_LOCUS13554</name>
</gene>
<reference evidence="6" key="1">
    <citation type="submission" date="2020-11" db="EMBL/GenBank/DDBJ databases">
        <authorList>
            <person name="Tran Van P."/>
        </authorList>
    </citation>
    <scope>NUCLEOTIDE SEQUENCE</scope>
</reference>
<dbReference type="EMBL" id="OD027543">
    <property type="protein sequence ID" value="CAD7420139.1"/>
    <property type="molecule type" value="Genomic_DNA"/>
</dbReference>
<accession>A0A7R9DUK4</accession>
<feature type="domain" description="CXXC-type" evidence="5">
    <location>
        <begin position="110"/>
        <end position="156"/>
    </location>
</feature>
<evidence type="ECO:0000256" key="1">
    <source>
        <dbReference type="ARBA" id="ARBA00022723"/>
    </source>
</evidence>
<dbReference type="Gene3D" id="1.10.10.2230">
    <property type="match status" value="1"/>
</dbReference>
<evidence type="ECO:0000256" key="2">
    <source>
        <dbReference type="ARBA" id="ARBA00022771"/>
    </source>
</evidence>
<proteinExistence type="predicted"/>
<dbReference type="GO" id="GO:0008270">
    <property type="term" value="F:zinc ion binding"/>
    <property type="evidence" value="ECO:0007669"/>
    <property type="project" value="UniProtKB-KW"/>
</dbReference>
<evidence type="ECO:0000256" key="4">
    <source>
        <dbReference type="PROSITE-ProRule" id="PRU00509"/>
    </source>
</evidence>
<protein>
    <recommendedName>
        <fullName evidence="5">CXXC-type domain-containing protein</fullName>
    </recommendedName>
</protein>
<keyword evidence="3" id="KW-0862">Zinc</keyword>
<dbReference type="AlphaFoldDB" id="A0A7R9DUK4"/>
<keyword evidence="1" id="KW-0479">Metal-binding</keyword>
<keyword evidence="2 4" id="KW-0863">Zinc-finger</keyword>
<sequence length="170" mass="19023">MTVPPVGLATLTEDSLLRHAQFVCDQVMSFDSMAEPEDNLLITSPCMRALVHLAGVNFNKRQELRRNVRKVYNARKIGENSWSRSTTTFLVQNVFETFFPDQLDKDAKDKGPRKRRCGVCEVCQQPDCGSCAACKDMLKFGGTGRSKQACVVRRSVSGLFQGKLLDLTSR</sequence>
<name>A0A7R9DUK4_TIMPO</name>
<evidence type="ECO:0000313" key="6">
    <source>
        <dbReference type="EMBL" id="CAD7420139.1"/>
    </source>
</evidence>
<dbReference type="InterPro" id="IPR002857">
    <property type="entry name" value="Znf_CXXC"/>
</dbReference>
<dbReference type="PROSITE" id="PS51058">
    <property type="entry name" value="ZF_CXXC"/>
    <property type="match status" value="1"/>
</dbReference>
<dbReference type="GO" id="GO:0003677">
    <property type="term" value="F:DNA binding"/>
    <property type="evidence" value="ECO:0007669"/>
    <property type="project" value="InterPro"/>
</dbReference>
<evidence type="ECO:0000259" key="5">
    <source>
        <dbReference type="PROSITE" id="PS51058"/>
    </source>
</evidence>
<organism evidence="6">
    <name type="scientific">Timema poppense</name>
    <name type="common">Walking stick</name>
    <dbReference type="NCBI Taxonomy" id="170557"/>
    <lineage>
        <taxon>Eukaryota</taxon>
        <taxon>Metazoa</taxon>
        <taxon>Ecdysozoa</taxon>
        <taxon>Arthropoda</taxon>
        <taxon>Hexapoda</taxon>
        <taxon>Insecta</taxon>
        <taxon>Pterygota</taxon>
        <taxon>Neoptera</taxon>
        <taxon>Polyneoptera</taxon>
        <taxon>Phasmatodea</taxon>
        <taxon>Timematodea</taxon>
        <taxon>Timematoidea</taxon>
        <taxon>Timematidae</taxon>
        <taxon>Timema</taxon>
    </lineage>
</organism>
<evidence type="ECO:0000256" key="3">
    <source>
        <dbReference type="ARBA" id="ARBA00022833"/>
    </source>
</evidence>